<dbReference type="AlphaFoldDB" id="A0A0K1ELI9"/>
<name>A0A0K1ELI9_CHOCO</name>
<dbReference type="PANTHER" id="PTHR43852">
    <property type="entry name" value="NUCLEOTIDYLTRANSFERASE"/>
    <property type="match status" value="1"/>
</dbReference>
<protein>
    <recommendedName>
        <fullName evidence="1">Polymerase beta nucleotidyltransferase domain-containing protein</fullName>
    </recommendedName>
</protein>
<gene>
    <name evidence="2" type="ORF">CMC5_058720</name>
</gene>
<dbReference type="EMBL" id="CP012159">
    <property type="protein sequence ID" value="AKT41666.1"/>
    <property type="molecule type" value="Genomic_DNA"/>
</dbReference>
<dbReference type="PANTHER" id="PTHR43852:SF2">
    <property type="entry name" value="PROTEIN ADENYLYLTRANSFERASE MNTA"/>
    <property type="match status" value="1"/>
</dbReference>
<dbReference type="Pfam" id="PF18765">
    <property type="entry name" value="Polbeta"/>
    <property type="match status" value="1"/>
</dbReference>
<dbReference type="Proteomes" id="UP000067626">
    <property type="component" value="Chromosome"/>
</dbReference>
<feature type="domain" description="Polymerase beta nucleotidyltransferase" evidence="1">
    <location>
        <begin position="9"/>
        <end position="90"/>
    </location>
</feature>
<accession>A0A0K1ELI9</accession>
<dbReference type="NCBIfam" id="NF047752">
    <property type="entry name" value="MntA_antitoxin"/>
    <property type="match status" value="1"/>
</dbReference>
<organism evidence="2 3">
    <name type="scientific">Chondromyces crocatus</name>
    <dbReference type="NCBI Taxonomy" id="52"/>
    <lineage>
        <taxon>Bacteria</taxon>
        <taxon>Pseudomonadati</taxon>
        <taxon>Myxococcota</taxon>
        <taxon>Polyangia</taxon>
        <taxon>Polyangiales</taxon>
        <taxon>Polyangiaceae</taxon>
        <taxon>Chondromyces</taxon>
    </lineage>
</organism>
<evidence type="ECO:0000259" key="1">
    <source>
        <dbReference type="Pfam" id="PF18765"/>
    </source>
</evidence>
<dbReference type="KEGG" id="ccro:CMC5_058720"/>
<dbReference type="RefSeq" id="WP_050433412.1">
    <property type="nucleotide sequence ID" value="NZ_CP012159.1"/>
</dbReference>
<dbReference type="InterPro" id="IPR052930">
    <property type="entry name" value="TA_antitoxin_MntA"/>
</dbReference>
<dbReference type="STRING" id="52.CMC5_058720"/>
<sequence>MAHPDLLQRLRQTLAGRADVRVAVLFGSEARGTARPDSDVDVAVDAPGVDLLDLRAQLSCALDREVDVVALEEASIPLHEALIHDGVVVHEGYPGAGALWRSRTLAMLETDRPWYARMRDAWLTRVKEKGFARG</sequence>
<dbReference type="InterPro" id="IPR043519">
    <property type="entry name" value="NT_sf"/>
</dbReference>
<dbReference type="InterPro" id="IPR041633">
    <property type="entry name" value="Polbeta"/>
</dbReference>
<keyword evidence="3" id="KW-1185">Reference proteome</keyword>
<evidence type="ECO:0000313" key="3">
    <source>
        <dbReference type="Proteomes" id="UP000067626"/>
    </source>
</evidence>
<dbReference type="Gene3D" id="3.30.460.10">
    <property type="entry name" value="Beta Polymerase, domain 2"/>
    <property type="match status" value="1"/>
</dbReference>
<dbReference type="SUPFAM" id="SSF81301">
    <property type="entry name" value="Nucleotidyltransferase"/>
    <property type="match status" value="1"/>
</dbReference>
<evidence type="ECO:0000313" key="2">
    <source>
        <dbReference type="EMBL" id="AKT41666.1"/>
    </source>
</evidence>
<proteinExistence type="predicted"/>
<reference evidence="2 3" key="1">
    <citation type="submission" date="2015-07" db="EMBL/GenBank/DDBJ databases">
        <title>Genome analysis of myxobacterium Chondromyces crocatus Cm c5 reveals a high potential for natural compound synthesis and the genetic basis for the loss of fruiting body formation.</title>
        <authorList>
            <person name="Zaburannyi N."/>
            <person name="Bunk B."/>
            <person name="Maier J."/>
            <person name="Overmann J."/>
            <person name="Mueller R."/>
        </authorList>
    </citation>
    <scope>NUCLEOTIDE SEQUENCE [LARGE SCALE GENOMIC DNA]</scope>
    <source>
        <strain evidence="2 3">Cm c5</strain>
    </source>
</reference>
<dbReference type="CDD" id="cd05403">
    <property type="entry name" value="NT_KNTase_like"/>
    <property type="match status" value="1"/>
</dbReference>